<dbReference type="Proteomes" id="UP000075613">
    <property type="component" value="Unassembled WGS sequence"/>
</dbReference>
<evidence type="ECO:0000259" key="7">
    <source>
        <dbReference type="Pfam" id="PF04321"/>
    </source>
</evidence>
<dbReference type="Pfam" id="PF04321">
    <property type="entry name" value="RmlD_sub_bind"/>
    <property type="match status" value="1"/>
</dbReference>
<comment type="cofactor">
    <cofactor evidence="6">
        <name>Mg(2+)</name>
        <dbReference type="ChEBI" id="CHEBI:18420"/>
    </cofactor>
    <text evidence="6">Binds 1 Mg(2+) ion per monomer.</text>
</comment>
<evidence type="ECO:0000256" key="4">
    <source>
        <dbReference type="ARBA" id="ARBA00017099"/>
    </source>
</evidence>
<dbReference type="SUPFAM" id="SSF51735">
    <property type="entry name" value="NAD(P)-binding Rossmann-fold domains"/>
    <property type="match status" value="1"/>
</dbReference>
<dbReference type="GO" id="GO:0008831">
    <property type="term" value="F:dTDP-4-dehydrorhamnose reductase activity"/>
    <property type="evidence" value="ECO:0007669"/>
    <property type="project" value="UniProtKB-EC"/>
</dbReference>
<dbReference type="UniPathway" id="UPA00124"/>
<name>A0A149Q180_9BURK</name>
<dbReference type="InterPro" id="IPR029903">
    <property type="entry name" value="RmlD-like-bd"/>
</dbReference>
<evidence type="ECO:0000256" key="3">
    <source>
        <dbReference type="ARBA" id="ARBA00012929"/>
    </source>
</evidence>
<evidence type="ECO:0000256" key="5">
    <source>
        <dbReference type="ARBA" id="ARBA00048200"/>
    </source>
</evidence>
<evidence type="ECO:0000256" key="6">
    <source>
        <dbReference type="RuleBase" id="RU364082"/>
    </source>
</evidence>
<dbReference type="InterPro" id="IPR036291">
    <property type="entry name" value="NAD(P)-bd_dom_sf"/>
</dbReference>
<sequence length="308" mass="33399">MSAHEAKRTILVTGVNGQVGYELARTLQGLGHVVAVDRSRLDLSNLDQIRAVVREVRPALIVNPAAYTAVDKAEEERDLAMRINGEAPGVLAEEAKKLGAALIHYSTDYVFNGTKEGAYVEDDPTDPQNVYGRSKLAGEQAIAASGVNHLVLRTSWVYGTRGKNFLLTMLRLGAERPELKVVADQFGAPTWCNTIATLTSHLVAQAFAAEEGAKWWSERSGIYHLCAGGATSWHGFASAIFELADLPNKPNTLPIPAADYPTPAKRPANSRMSNDKLARVFGLAAPHWRDALMLCLTDGFPKPPTLRS</sequence>
<proteinExistence type="inferred from homology"/>
<organism evidence="8 9">
    <name type="scientific">Paraburkholderia monticola</name>
    <dbReference type="NCBI Taxonomy" id="1399968"/>
    <lineage>
        <taxon>Bacteria</taxon>
        <taxon>Pseudomonadati</taxon>
        <taxon>Pseudomonadota</taxon>
        <taxon>Betaproteobacteria</taxon>
        <taxon>Burkholderiales</taxon>
        <taxon>Burkholderiaceae</taxon>
        <taxon>Paraburkholderia</taxon>
    </lineage>
</organism>
<dbReference type="CDD" id="cd05254">
    <property type="entry name" value="dTDP_HR_like_SDR_e"/>
    <property type="match status" value="1"/>
</dbReference>
<evidence type="ECO:0000256" key="2">
    <source>
        <dbReference type="ARBA" id="ARBA00010944"/>
    </source>
</evidence>
<dbReference type="GO" id="GO:0019305">
    <property type="term" value="P:dTDP-rhamnose biosynthetic process"/>
    <property type="evidence" value="ECO:0007669"/>
    <property type="project" value="UniProtKB-UniPathway"/>
</dbReference>
<comment type="function">
    <text evidence="6">Catalyzes the reduction of dTDP-6-deoxy-L-lyxo-4-hexulose to yield dTDP-L-rhamnose.</text>
</comment>
<dbReference type="EC" id="1.1.1.133" evidence="3 6"/>
<dbReference type="InterPro" id="IPR005913">
    <property type="entry name" value="dTDP_dehydrorham_reduct"/>
</dbReference>
<dbReference type="OrthoDB" id="9803892at2"/>
<dbReference type="GO" id="GO:0005829">
    <property type="term" value="C:cytosol"/>
    <property type="evidence" value="ECO:0007669"/>
    <property type="project" value="TreeGrafter"/>
</dbReference>
<accession>A0A149Q180</accession>
<dbReference type="EMBL" id="LRBG01000002">
    <property type="protein sequence ID" value="KXU90926.1"/>
    <property type="molecule type" value="Genomic_DNA"/>
</dbReference>
<protein>
    <recommendedName>
        <fullName evidence="4 6">dTDP-4-dehydrorhamnose reductase</fullName>
        <ecNumber evidence="3 6">1.1.1.133</ecNumber>
    </recommendedName>
</protein>
<dbReference type="RefSeq" id="WP_062124258.1">
    <property type="nucleotide sequence ID" value="NZ_LRBG01000002.1"/>
</dbReference>
<comment type="caution">
    <text evidence="8">The sequence shown here is derived from an EMBL/GenBank/DDBJ whole genome shotgun (WGS) entry which is preliminary data.</text>
</comment>
<comment type="catalytic activity">
    <reaction evidence="5 6">
        <text>dTDP-beta-L-rhamnose + NADP(+) = dTDP-4-dehydro-beta-L-rhamnose + NADPH + H(+)</text>
        <dbReference type="Rhea" id="RHEA:21796"/>
        <dbReference type="ChEBI" id="CHEBI:15378"/>
        <dbReference type="ChEBI" id="CHEBI:57510"/>
        <dbReference type="ChEBI" id="CHEBI:57783"/>
        <dbReference type="ChEBI" id="CHEBI:58349"/>
        <dbReference type="ChEBI" id="CHEBI:62830"/>
        <dbReference type="EC" id="1.1.1.133"/>
    </reaction>
</comment>
<evidence type="ECO:0000256" key="1">
    <source>
        <dbReference type="ARBA" id="ARBA00004781"/>
    </source>
</evidence>
<dbReference type="PANTHER" id="PTHR10491:SF4">
    <property type="entry name" value="METHIONINE ADENOSYLTRANSFERASE 2 SUBUNIT BETA"/>
    <property type="match status" value="1"/>
</dbReference>
<keyword evidence="6" id="KW-0521">NADP</keyword>
<dbReference type="Gene3D" id="3.40.50.720">
    <property type="entry name" value="NAD(P)-binding Rossmann-like Domain"/>
    <property type="match status" value="1"/>
</dbReference>
<dbReference type="Gene3D" id="3.90.25.10">
    <property type="entry name" value="UDP-galactose 4-epimerase, domain 1"/>
    <property type="match status" value="1"/>
</dbReference>
<dbReference type="NCBIfam" id="TIGR01214">
    <property type="entry name" value="rmlD"/>
    <property type="match status" value="1"/>
</dbReference>
<comment type="pathway">
    <text evidence="1 6">Carbohydrate biosynthesis; dTDP-L-rhamnose biosynthesis.</text>
</comment>
<keyword evidence="9" id="KW-1185">Reference proteome</keyword>
<dbReference type="AlphaFoldDB" id="A0A149Q180"/>
<keyword evidence="6" id="KW-0560">Oxidoreductase</keyword>
<evidence type="ECO:0000313" key="9">
    <source>
        <dbReference type="Proteomes" id="UP000075613"/>
    </source>
</evidence>
<reference evidence="8 9" key="1">
    <citation type="journal article" date="2015" name="Int. J. Syst. Evol. Microbiol.">
        <title>Burkholderia monticola sp. nov., isolated from mountain soil.</title>
        <authorList>
            <person name="Baek I."/>
            <person name="Seo B."/>
            <person name="Lee I."/>
            <person name="Yi H."/>
            <person name="Chun J."/>
        </authorList>
    </citation>
    <scope>NUCLEOTIDE SEQUENCE [LARGE SCALE GENOMIC DNA]</scope>
    <source>
        <strain evidence="8 9">JC2948</strain>
    </source>
</reference>
<comment type="similarity">
    <text evidence="2 6">Belongs to the dTDP-4-dehydrorhamnose reductase family.</text>
</comment>
<dbReference type="STRING" id="1399968.CI15_03200"/>
<feature type="domain" description="RmlD-like substrate binding" evidence="7">
    <location>
        <begin position="9"/>
        <end position="297"/>
    </location>
</feature>
<gene>
    <name evidence="8" type="ORF">CI15_03200</name>
</gene>
<evidence type="ECO:0000313" key="8">
    <source>
        <dbReference type="EMBL" id="KXU90926.1"/>
    </source>
</evidence>
<dbReference type="PANTHER" id="PTHR10491">
    <property type="entry name" value="DTDP-4-DEHYDRORHAMNOSE REDUCTASE"/>
    <property type="match status" value="1"/>
</dbReference>